<feature type="active site" description="Proton donor; for dehydratase activity" evidence="5">
    <location>
        <position position="1113"/>
    </location>
</feature>
<evidence type="ECO:0000259" key="8">
    <source>
        <dbReference type="PROSITE" id="PS52019"/>
    </source>
</evidence>
<dbReference type="InterPro" id="IPR009081">
    <property type="entry name" value="PP-bd_ACP"/>
</dbReference>
<protein>
    <submittedName>
        <fullName evidence="9">Myxalamid-type polyketide synthase MxaB</fullName>
    </submittedName>
</protein>
<dbReference type="InterPro" id="IPR020843">
    <property type="entry name" value="ER"/>
</dbReference>
<dbReference type="SMART" id="SM00826">
    <property type="entry name" value="PKS_DH"/>
    <property type="match status" value="1"/>
</dbReference>
<feature type="domain" description="Carrier" evidence="6">
    <location>
        <begin position="2091"/>
        <end position="2166"/>
    </location>
</feature>
<dbReference type="Pfam" id="PF14765">
    <property type="entry name" value="PS-DH"/>
    <property type="match status" value="1"/>
</dbReference>
<dbReference type="OrthoDB" id="5476655at2"/>
<dbReference type="FunFam" id="3.40.50.720:FF:000209">
    <property type="entry name" value="Polyketide synthase Pks12"/>
    <property type="match status" value="1"/>
</dbReference>
<dbReference type="Pfam" id="PF22621">
    <property type="entry name" value="CurL-like_PKS_C"/>
    <property type="match status" value="1"/>
</dbReference>
<dbReference type="InterPro" id="IPR049551">
    <property type="entry name" value="PKS_DH_C"/>
</dbReference>
<evidence type="ECO:0000259" key="7">
    <source>
        <dbReference type="PROSITE" id="PS52004"/>
    </source>
</evidence>
<dbReference type="Gene3D" id="3.40.47.10">
    <property type="match status" value="1"/>
</dbReference>
<accession>A0A1H7VCX9</accession>
<evidence type="ECO:0000256" key="4">
    <source>
        <dbReference type="ARBA" id="ARBA00023268"/>
    </source>
</evidence>
<evidence type="ECO:0000313" key="10">
    <source>
        <dbReference type="Proteomes" id="UP000182719"/>
    </source>
</evidence>
<dbReference type="CDD" id="cd00833">
    <property type="entry name" value="PKS"/>
    <property type="match status" value="1"/>
</dbReference>
<dbReference type="SMART" id="SM01294">
    <property type="entry name" value="PKS_PP_betabranch"/>
    <property type="match status" value="1"/>
</dbReference>
<gene>
    <name evidence="9" type="ORF">SAMN05444354_11147</name>
</gene>
<dbReference type="GO" id="GO:0016491">
    <property type="term" value="F:oxidoreductase activity"/>
    <property type="evidence" value="ECO:0007669"/>
    <property type="project" value="InterPro"/>
</dbReference>
<dbReference type="Pfam" id="PF00550">
    <property type="entry name" value="PP-binding"/>
    <property type="match status" value="1"/>
</dbReference>
<keyword evidence="10" id="KW-1185">Reference proteome</keyword>
<dbReference type="InterPro" id="IPR042104">
    <property type="entry name" value="PKS_dehydratase_sf"/>
</dbReference>
<dbReference type="InterPro" id="IPR016036">
    <property type="entry name" value="Malonyl_transacylase_ACP-bd"/>
</dbReference>
<dbReference type="CDD" id="cd05195">
    <property type="entry name" value="enoyl_red"/>
    <property type="match status" value="1"/>
</dbReference>
<dbReference type="Pfam" id="PF13602">
    <property type="entry name" value="ADH_zinc_N_2"/>
    <property type="match status" value="1"/>
</dbReference>
<feature type="domain" description="PKS/mFAS DH" evidence="8">
    <location>
        <begin position="910"/>
        <end position="1200"/>
    </location>
</feature>
<feature type="domain" description="Ketosynthase family 3 (KS3)" evidence="7">
    <location>
        <begin position="22"/>
        <end position="439"/>
    </location>
</feature>
<evidence type="ECO:0000256" key="2">
    <source>
        <dbReference type="ARBA" id="ARBA00022553"/>
    </source>
</evidence>
<feature type="region of interest" description="C-terminal hotdog fold" evidence="5">
    <location>
        <begin position="1049"/>
        <end position="1200"/>
    </location>
</feature>
<dbReference type="Pfam" id="PF08240">
    <property type="entry name" value="ADH_N"/>
    <property type="match status" value="1"/>
</dbReference>
<dbReference type="InterPro" id="IPR014030">
    <property type="entry name" value="Ketoacyl_synth_N"/>
</dbReference>
<dbReference type="Pfam" id="PF08659">
    <property type="entry name" value="KR"/>
    <property type="match status" value="1"/>
</dbReference>
<dbReference type="InterPro" id="IPR013154">
    <property type="entry name" value="ADH-like_N"/>
</dbReference>
<evidence type="ECO:0000259" key="6">
    <source>
        <dbReference type="PROSITE" id="PS50075"/>
    </source>
</evidence>
<dbReference type="SUPFAM" id="SSF53901">
    <property type="entry name" value="Thiolase-like"/>
    <property type="match status" value="1"/>
</dbReference>
<dbReference type="Gene3D" id="3.40.366.10">
    <property type="entry name" value="Malonyl-Coenzyme A Acyl Carrier Protein, domain 2"/>
    <property type="match status" value="1"/>
</dbReference>
<dbReference type="SMART" id="SM00825">
    <property type="entry name" value="PKS_KS"/>
    <property type="match status" value="1"/>
</dbReference>
<dbReference type="Pfam" id="PF00698">
    <property type="entry name" value="Acyl_transf_1"/>
    <property type="match status" value="1"/>
</dbReference>
<evidence type="ECO:0000256" key="5">
    <source>
        <dbReference type="PROSITE-ProRule" id="PRU01363"/>
    </source>
</evidence>
<dbReference type="GO" id="GO:0004312">
    <property type="term" value="F:fatty acid synthase activity"/>
    <property type="evidence" value="ECO:0007669"/>
    <property type="project" value="TreeGrafter"/>
</dbReference>
<dbReference type="FunFam" id="3.40.366.10:FF:000002">
    <property type="entry name" value="Probable polyketide synthase 2"/>
    <property type="match status" value="1"/>
</dbReference>
<dbReference type="InterPro" id="IPR014043">
    <property type="entry name" value="Acyl_transferase_dom"/>
</dbReference>
<dbReference type="PROSITE" id="PS52004">
    <property type="entry name" value="KS3_2"/>
    <property type="match status" value="1"/>
</dbReference>
<dbReference type="InterPro" id="IPR020806">
    <property type="entry name" value="PKS_PP-bd"/>
</dbReference>
<dbReference type="SUPFAM" id="SSF51735">
    <property type="entry name" value="NAD(P)-binding Rossmann-fold domains"/>
    <property type="match status" value="3"/>
</dbReference>
<feature type="region of interest" description="N-terminal hotdog fold" evidence="5">
    <location>
        <begin position="910"/>
        <end position="1036"/>
    </location>
</feature>
<dbReference type="SUPFAM" id="SSF50129">
    <property type="entry name" value="GroES-like"/>
    <property type="match status" value="1"/>
</dbReference>
<dbReference type="Gene3D" id="1.10.1200.10">
    <property type="entry name" value="ACP-like"/>
    <property type="match status" value="1"/>
</dbReference>
<dbReference type="InterPro" id="IPR020841">
    <property type="entry name" value="PKS_Beta-ketoAc_synthase_dom"/>
</dbReference>
<dbReference type="SMART" id="SM00827">
    <property type="entry name" value="PKS_AT"/>
    <property type="match status" value="1"/>
</dbReference>
<dbReference type="GO" id="GO:0005886">
    <property type="term" value="C:plasma membrane"/>
    <property type="evidence" value="ECO:0007669"/>
    <property type="project" value="TreeGrafter"/>
</dbReference>
<dbReference type="InterPro" id="IPR016039">
    <property type="entry name" value="Thiolase-like"/>
</dbReference>
<dbReference type="Gene3D" id="3.90.180.10">
    <property type="entry name" value="Medium-chain alcohol dehydrogenases, catalytic domain"/>
    <property type="match status" value="1"/>
</dbReference>
<dbReference type="EMBL" id="FOAP01000011">
    <property type="protein sequence ID" value="SEM07122.1"/>
    <property type="molecule type" value="Genomic_DNA"/>
</dbReference>
<evidence type="ECO:0000256" key="1">
    <source>
        <dbReference type="ARBA" id="ARBA00022450"/>
    </source>
</evidence>
<evidence type="ECO:0000313" key="9">
    <source>
        <dbReference type="EMBL" id="SEM07122.1"/>
    </source>
</evidence>
<dbReference type="InterPro" id="IPR057326">
    <property type="entry name" value="KR_dom"/>
</dbReference>
<keyword evidence="2" id="KW-0597">Phosphoprotein</keyword>
<keyword evidence="3" id="KW-0808">Transferase</keyword>
<dbReference type="GO" id="GO:0006633">
    <property type="term" value="P:fatty acid biosynthetic process"/>
    <property type="evidence" value="ECO:0007669"/>
    <property type="project" value="InterPro"/>
</dbReference>
<dbReference type="InterPro" id="IPR011032">
    <property type="entry name" value="GroES-like_sf"/>
</dbReference>
<dbReference type="SMART" id="SM00829">
    <property type="entry name" value="PKS_ER"/>
    <property type="match status" value="1"/>
</dbReference>
<proteinExistence type="predicted"/>
<dbReference type="SUPFAM" id="SSF52151">
    <property type="entry name" value="FabD/lysophospholipase-like"/>
    <property type="match status" value="1"/>
</dbReference>
<dbReference type="PROSITE" id="PS52019">
    <property type="entry name" value="PKS_MFAS_DH"/>
    <property type="match status" value="1"/>
</dbReference>
<dbReference type="GO" id="GO:0031177">
    <property type="term" value="F:phosphopantetheine binding"/>
    <property type="evidence" value="ECO:0007669"/>
    <property type="project" value="InterPro"/>
</dbReference>
<dbReference type="Pfam" id="PF21089">
    <property type="entry name" value="PKS_DH_N"/>
    <property type="match status" value="1"/>
</dbReference>
<dbReference type="Pfam" id="PF00109">
    <property type="entry name" value="ketoacyl-synt"/>
    <property type="match status" value="1"/>
</dbReference>
<dbReference type="PROSITE" id="PS00606">
    <property type="entry name" value="KS3_1"/>
    <property type="match status" value="1"/>
</dbReference>
<dbReference type="PROSITE" id="PS00012">
    <property type="entry name" value="PHOSPHOPANTETHEINE"/>
    <property type="match status" value="1"/>
</dbReference>
<keyword evidence="4" id="KW-0511">Multifunctional enzyme</keyword>
<dbReference type="InterPro" id="IPR013968">
    <property type="entry name" value="PKS_KR"/>
</dbReference>
<dbReference type="GO" id="GO:0005737">
    <property type="term" value="C:cytoplasm"/>
    <property type="evidence" value="ECO:0007669"/>
    <property type="project" value="TreeGrafter"/>
</dbReference>
<name>A0A1H7VCX9_STIAU</name>
<reference evidence="10" key="1">
    <citation type="submission" date="2016-10" db="EMBL/GenBank/DDBJ databases">
        <authorList>
            <person name="Varghese N."/>
            <person name="Submissions S."/>
        </authorList>
    </citation>
    <scope>NUCLEOTIDE SEQUENCE [LARGE SCALE GENOMIC DNA]</scope>
    <source>
        <strain evidence="10">DSM 17044</strain>
    </source>
</reference>
<dbReference type="InterPro" id="IPR049900">
    <property type="entry name" value="PKS_mFAS_DH"/>
</dbReference>
<organism evidence="9 10">
    <name type="scientific">Stigmatella aurantiaca</name>
    <dbReference type="NCBI Taxonomy" id="41"/>
    <lineage>
        <taxon>Bacteria</taxon>
        <taxon>Pseudomonadati</taxon>
        <taxon>Myxococcota</taxon>
        <taxon>Myxococcia</taxon>
        <taxon>Myxococcales</taxon>
        <taxon>Cystobacterineae</taxon>
        <taxon>Archangiaceae</taxon>
        <taxon>Stigmatella</taxon>
    </lineage>
</organism>
<dbReference type="PROSITE" id="PS51257">
    <property type="entry name" value="PROKAR_LIPOPROTEIN"/>
    <property type="match status" value="1"/>
</dbReference>
<sequence length="2222" mass="236889">MRVSTANHPAFTKSPSDTSVAAPVIAILGMGCRFPGGADDPESFWRLIHDGRDATIEIPADRWDAGRYYSPERQPGKMYTRRGGFVPRLFDFDARFFGISGSEARNMDPQQRLLLEVAWEALEDAGIPPGSLAGSRTGVFVGASGGEYLFTHGAALGFGGVGALASVAAGRIAHYLDLRGPALSVDTACSSSMVALHMACESLRRGECDLALVGGVNSICFPAVHKMLCDIGALSPDGRCKTFSAAADGFARAEGCGMLVIGRWPGAARGRARAVVRATALNHDGHSSTLIAPSSEAQAALLRDVLAKAQLQPEDITYVEAHGTGTPVGDPVEFGALREVLGGERTQLLRVGAVKSNLGHLEAAAGMASLIKAVLSIERAELAPNLHVDCVNPRLELAGSGSALLTERVPWQKPPQGAHMVSVSSFGFAGTNAQAILEDSPEDLMASPPSSHSRHLLCLSARSDTALAELARRYERHLRERPSVGLADLSFTAAAGRTHFEHRAALILESREQAAEALARLARRETAEVLVRGTRTSDEPPRVGFLFTGQGSQYAGMGRGLYEQEPVFREALEACAQGLKGQLPKGLLEVMFAGPEERTIHETQYAQPALFSVQYALSRLWESWGVRPYAVVGHSVGEFAAACVAGVLELKDALELVAARGRLMQALPSKGSMVSVQAPVEKVREAMEAAGGGQVSIAAQNGPRSTVVSGEKQAVQEVVGRLEREGYKGQALTVSHAFHSAQMEPMLEEFERVARPVVARPARCKLISNVTGQAFQAGQAPDAAYWRKHVREPVLFEQGMRAMAELGVSTFLEIGPHPTLTTLSRAFLDSGDGTQAWLSSLRQGRDEPAHLLASAAALYARGVDLDWEGFFHHRGGRKIALPTYPFEHKRYWIPAESSGRGSEAGGALLHPLLGRRLPSALAVIPFYAELSAEDPAFLSDHRVHGMTLFPATGYVELALAAVRAIHGEGPCTLKNLGFERALVLPEGSRCQVQVLVTPLAAGKLSFEIHSQGTRPDEEGDWLLHARGEAMFEPAQHVQGDVSTWKQRLTGAVDVAAQYQELAGEGLQYGPGFQGVVEAWTSVSAPGEALATVRLPRELSEDAGAYLLHPAMLDACLQVVAAARRSLAGSNALSQDTYLPVGVDELGFSQSATDVLCHVTVSDKGTGGVISADLQLADTQGRPVASLRGLKLQRVDPSALRRMAKSEVRDWFYELGWKKLAGEQGAEKPANEGPGTWLVLADEGGVAHAVADVLTRRGHRCVKAAAAPAGRTQGAEGTPRAGAGQRIDAWIDPTSPEDFDRLVATVNEQGPLRGVIHMWALDDHSLRETSEELLLSDQQRTCVSALHLVQSLSRARGAPPALHLVTRGAWPVRDGDCVAATQASLWGLGRIIALEHPEFRCRLIDLDGRSELEDAGGVQGTEGAGELTGIVEALAAELESGEGEPQVALRGDQRYGARLSRLRKLGTEAEDRLSRPSGESFALESRRPGILEELILCPAPRPKPGRGQVEVEVAAAGLNFRDVMNAMGTYPGGPEPLGGECAGRISALGDGVQGLAVGDEVVVGLTRGAFRRFVLADARFVARKPASLDFAEVVTLPVAYLTAAYGLLRLGALKPGERVLIHAGAGGVGLAAIQLAQRAGAEIFTTAGSPRKRDLLRSLGVEHVLDSRSLAFSEEIRTLTKGRGVDVVLNSLAGEFVTRSMSLLGPGGRFIEIGKVDLLRPEQVPAGVRYHPFDIGEVCALEDSLWREMFDDILHGIEVGKLRPLPHEAYPIEEARSAFRYMAQGRHIGKLVLTFDEGRTGSASSQVAISADGAYLVTGGLGGLGLRVARWLLEQGAGQVVLVSRRPPSGEAQARLRELEALAPGEGRVVVALGDVAQAGDVERIIDSIDHPGSGHAPGRSQRLRGIVHAAGFVEDSTLARLSQDSMARVMAPKMLGAWHLHRLTRRRTLDFFAGFSSMTSMVGNPGQGNYAAANAFLDALMHYRRGMGLPGLSINWSIWREVGMAAADAARRLTPLEARGIDAIGPDEGIAALEALLAGRIAQAGVMLVDWNRYLGGAAQNAPPLLAHLAQVRERTVASQPARAAQVVSPEQVEEVFTAEIRRVLDLDEDLYIDPAEPLDRLGLDSLMAVELRNRLGALLGVTLPATLLFDYPSIRALAGYVRAEVLKTPAEPSAAPKAAVPTAALDLSASGDKVAAILAAIESLSDAEQQRLLTNLLEGEE</sequence>
<dbReference type="InterPro" id="IPR006162">
    <property type="entry name" value="Ppantetheine_attach_site"/>
</dbReference>
<dbReference type="InterPro" id="IPR016035">
    <property type="entry name" value="Acyl_Trfase/lysoPLipase"/>
</dbReference>
<evidence type="ECO:0000256" key="3">
    <source>
        <dbReference type="ARBA" id="ARBA00022679"/>
    </source>
</evidence>
<dbReference type="InterPro" id="IPR020807">
    <property type="entry name" value="PKS_DH"/>
</dbReference>
<dbReference type="SUPFAM" id="SSF47336">
    <property type="entry name" value="ACP-like"/>
    <property type="match status" value="1"/>
</dbReference>
<keyword evidence="1" id="KW-0596">Phosphopantetheine</keyword>
<dbReference type="Proteomes" id="UP000182719">
    <property type="component" value="Unassembled WGS sequence"/>
</dbReference>
<dbReference type="GO" id="GO:0004315">
    <property type="term" value="F:3-oxoacyl-[acyl-carrier-protein] synthase activity"/>
    <property type="evidence" value="ECO:0007669"/>
    <property type="project" value="InterPro"/>
</dbReference>
<dbReference type="InterPro" id="IPR050091">
    <property type="entry name" value="PKS_NRPS_Biosynth_Enz"/>
</dbReference>
<dbReference type="Gene3D" id="3.10.129.110">
    <property type="entry name" value="Polyketide synthase dehydratase"/>
    <property type="match status" value="1"/>
</dbReference>
<dbReference type="CDD" id="cd08955">
    <property type="entry name" value="KR_2_FAS_SDR_x"/>
    <property type="match status" value="1"/>
</dbReference>
<feature type="active site" description="Proton acceptor; for dehydratase activity" evidence="5">
    <location>
        <position position="941"/>
    </location>
</feature>
<dbReference type="InterPro" id="IPR049552">
    <property type="entry name" value="PKS_DH_N"/>
</dbReference>
<dbReference type="PROSITE" id="PS50075">
    <property type="entry name" value="CARRIER"/>
    <property type="match status" value="1"/>
</dbReference>
<dbReference type="InterPro" id="IPR001227">
    <property type="entry name" value="Ac_transferase_dom_sf"/>
</dbReference>
<dbReference type="SMART" id="SM00823">
    <property type="entry name" value="PKS_PP"/>
    <property type="match status" value="1"/>
</dbReference>
<dbReference type="GO" id="GO:0071770">
    <property type="term" value="P:DIM/DIP cell wall layer assembly"/>
    <property type="evidence" value="ECO:0007669"/>
    <property type="project" value="TreeGrafter"/>
</dbReference>
<dbReference type="InterPro" id="IPR036736">
    <property type="entry name" value="ACP-like_sf"/>
</dbReference>
<dbReference type="InterPro" id="IPR018201">
    <property type="entry name" value="Ketoacyl_synth_AS"/>
</dbReference>
<dbReference type="Pfam" id="PF02801">
    <property type="entry name" value="Ketoacyl-synt_C"/>
    <property type="match status" value="1"/>
</dbReference>
<dbReference type="InterPro" id="IPR014031">
    <property type="entry name" value="Ketoacyl_synth_C"/>
</dbReference>
<dbReference type="InterPro" id="IPR036291">
    <property type="entry name" value="NAD(P)-bd_dom_sf"/>
</dbReference>
<dbReference type="PANTHER" id="PTHR43775">
    <property type="entry name" value="FATTY ACID SYNTHASE"/>
    <property type="match status" value="1"/>
</dbReference>
<dbReference type="SUPFAM" id="SSF55048">
    <property type="entry name" value="Probable ACP-binding domain of malonyl-CoA ACP transacylase"/>
    <property type="match status" value="1"/>
</dbReference>
<dbReference type="PANTHER" id="PTHR43775:SF37">
    <property type="entry name" value="SI:DKEY-61P9.11"/>
    <property type="match status" value="1"/>
</dbReference>
<dbReference type="Gene3D" id="3.30.70.3290">
    <property type="match status" value="1"/>
</dbReference>
<dbReference type="SMART" id="SM00822">
    <property type="entry name" value="PKS_KR"/>
    <property type="match status" value="1"/>
</dbReference>
<dbReference type="Gene3D" id="3.40.50.720">
    <property type="entry name" value="NAD(P)-binding Rossmann-like Domain"/>
    <property type="match status" value="3"/>
</dbReference>